<keyword evidence="1" id="KW-0812">Transmembrane</keyword>
<dbReference type="AlphaFoldDB" id="A0A174PFZ6"/>
<accession>A0A174PFZ6</accession>
<dbReference type="Proteomes" id="UP000095419">
    <property type="component" value="Unassembled WGS sequence"/>
</dbReference>
<reference evidence="2 6" key="1">
    <citation type="submission" date="2015-09" db="EMBL/GenBank/DDBJ databases">
        <authorList>
            <consortium name="Pathogen Informatics"/>
        </authorList>
    </citation>
    <scope>NUCLEOTIDE SEQUENCE [LARGE SCALE GENOMIC DNA]</scope>
    <source>
        <strain evidence="2 6">2789STDY5608791</strain>
    </source>
</reference>
<keyword evidence="1" id="KW-1133">Transmembrane helix</keyword>
<evidence type="ECO:0000256" key="1">
    <source>
        <dbReference type="SAM" id="Phobius"/>
    </source>
</evidence>
<dbReference type="GeneID" id="82153473"/>
<dbReference type="Proteomes" id="UP000284640">
    <property type="component" value="Unassembled WGS sequence"/>
</dbReference>
<evidence type="ECO:0000313" key="9">
    <source>
        <dbReference type="Proteomes" id="UP000285343"/>
    </source>
</evidence>
<evidence type="ECO:0000313" key="8">
    <source>
        <dbReference type="Proteomes" id="UP000284640"/>
    </source>
</evidence>
<dbReference type="EMBL" id="CYZF01000016">
    <property type="protein sequence ID" value="CUP57568.1"/>
    <property type="molecule type" value="Genomic_DNA"/>
</dbReference>
<evidence type="ECO:0000313" key="4">
    <source>
        <dbReference type="EMBL" id="RGV37121.1"/>
    </source>
</evidence>
<dbReference type="EMBL" id="QSKL01000002">
    <property type="protein sequence ID" value="RHE61236.1"/>
    <property type="molecule type" value="Genomic_DNA"/>
</dbReference>
<evidence type="ECO:0008006" key="10">
    <source>
        <dbReference type="Google" id="ProtNLM"/>
    </source>
</evidence>
<dbReference type="Proteomes" id="UP000260874">
    <property type="component" value="Unassembled WGS sequence"/>
</dbReference>
<protein>
    <recommendedName>
        <fullName evidence="10">Cardiolipin synthase N-terminal domain-containing protein</fullName>
    </recommendedName>
</protein>
<sequence length="63" mass="7299">MNILAIWVVGIVLTIRCAWEIGCLRIPKEKKLMAILLVVLTSWIGAFLYTFFFKEKVGAWLDR</sequence>
<evidence type="ECO:0000313" key="5">
    <source>
        <dbReference type="EMBL" id="RHE61236.1"/>
    </source>
</evidence>
<feature type="transmembrane region" description="Helical" evidence="1">
    <location>
        <begin position="33"/>
        <end position="53"/>
    </location>
</feature>
<organism evidence="2 6">
    <name type="scientific">Bacteroides uniformis</name>
    <dbReference type="NCBI Taxonomy" id="820"/>
    <lineage>
        <taxon>Bacteria</taxon>
        <taxon>Pseudomonadati</taxon>
        <taxon>Bacteroidota</taxon>
        <taxon>Bacteroidia</taxon>
        <taxon>Bacteroidales</taxon>
        <taxon>Bacteroidaceae</taxon>
        <taxon>Bacteroides</taxon>
    </lineage>
</organism>
<keyword evidence="1" id="KW-0472">Membrane</keyword>
<dbReference type="Proteomes" id="UP000285343">
    <property type="component" value="Unassembled WGS sequence"/>
</dbReference>
<evidence type="ECO:0000313" key="7">
    <source>
        <dbReference type="Proteomes" id="UP000260874"/>
    </source>
</evidence>
<reference evidence="7 8" key="2">
    <citation type="submission" date="2018-08" db="EMBL/GenBank/DDBJ databases">
        <title>A genome reference for cultivated species of the human gut microbiota.</title>
        <authorList>
            <person name="Zou Y."/>
            <person name="Xue W."/>
            <person name="Luo G."/>
        </authorList>
    </citation>
    <scope>NUCLEOTIDE SEQUENCE [LARGE SCALE GENOMIC DNA]</scope>
    <source>
        <strain evidence="4 9">AF14-42</strain>
        <strain evidence="5 8">AM27-46</strain>
        <strain evidence="3 7">TF09-22</strain>
    </source>
</reference>
<dbReference type="EMBL" id="QSRB01000001">
    <property type="protein sequence ID" value="RGK88270.1"/>
    <property type="molecule type" value="Genomic_DNA"/>
</dbReference>
<dbReference type="RefSeq" id="WP_016278380.1">
    <property type="nucleotide sequence ID" value="NZ_CAXSSZ010000001.1"/>
</dbReference>
<gene>
    <name evidence="5" type="ORF">DW729_03100</name>
    <name evidence="4" type="ORF">DWW14_20465</name>
    <name evidence="3" type="ORF">DXC91_01555</name>
    <name evidence="2" type="ORF">ERS417307_03979</name>
</gene>
<name>A0A174PFZ6_BACUN</name>
<evidence type="ECO:0000313" key="3">
    <source>
        <dbReference type="EMBL" id="RGK88270.1"/>
    </source>
</evidence>
<dbReference type="EMBL" id="QRZC01000038">
    <property type="protein sequence ID" value="RGV37121.1"/>
    <property type="molecule type" value="Genomic_DNA"/>
</dbReference>
<proteinExistence type="predicted"/>
<evidence type="ECO:0000313" key="6">
    <source>
        <dbReference type="Proteomes" id="UP000095419"/>
    </source>
</evidence>
<evidence type="ECO:0000313" key="2">
    <source>
        <dbReference type="EMBL" id="CUP57568.1"/>
    </source>
</evidence>